<evidence type="ECO:0000313" key="2">
    <source>
        <dbReference type="EMBL" id="ONN27404.1"/>
    </source>
</evidence>
<dbReference type="Pfam" id="PF00565">
    <property type="entry name" value="SNase"/>
    <property type="match status" value="1"/>
</dbReference>
<dbReference type="Proteomes" id="UP000242616">
    <property type="component" value="Unassembled WGS sequence"/>
</dbReference>
<dbReference type="PROSITE" id="PS01284">
    <property type="entry name" value="TNASE_2"/>
    <property type="match status" value="1"/>
</dbReference>
<dbReference type="InterPro" id="IPR002071">
    <property type="entry name" value="Thermonucl_AS"/>
</dbReference>
<comment type="caution">
    <text evidence="2">The sequence shown here is derived from an EMBL/GenBank/DDBJ whole genome shotgun (WGS) entry which is preliminary data.</text>
</comment>
<dbReference type="InterPro" id="IPR035437">
    <property type="entry name" value="SNase_OB-fold_sf"/>
</dbReference>
<dbReference type="InterPro" id="IPR016071">
    <property type="entry name" value="Staphylococal_nuclease_OB-fold"/>
</dbReference>
<dbReference type="PROSITE" id="PS50830">
    <property type="entry name" value="TNASE_3"/>
    <property type="match status" value="1"/>
</dbReference>
<evidence type="ECO:0000313" key="3">
    <source>
        <dbReference type="Proteomes" id="UP000242616"/>
    </source>
</evidence>
<organism evidence="2 3">
    <name type="scientific">Thermosipho affectus</name>
    <dbReference type="NCBI Taxonomy" id="660294"/>
    <lineage>
        <taxon>Bacteria</taxon>
        <taxon>Thermotogati</taxon>
        <taxon>Thermotogota</taxon>
        <taxon>Thermotogae</taxon>
        <taxon>Thermotogales</taxon>
        <taxon>Fervidobacteriaceae</taxon>
        <taxon>Thermosipho</taxon>
    </lineage>
</organism>
<evidence type="ECO:0000259" key="1">
    <source>
        <dbReference type="PROSITE" id="PS50830"/>
    </source>
</evidence>
<proteinExistence type="predicted"/>
<dbReference type="EMBL" id="LBFC01000015">
    <property type="protein sequence ID" value="ONN27404.1"/>
    <property type="molecule type" value="Genomic_DNA"/>
</dbReference>
<name>A0ABX3IHT6_9BACT</name>
<sequence>MDVKRLFLYAFLVFLILTSCVNLDIINLDGRSGVLVSSVVDGDTFHTVRDKVRIIGIDTPEVHKSSKPVGEFGVQAKQFLEDFVKKYEIYLKEEGKDRYGRVLAYVFGKSKDKTYFYEEEILKAGLARPLIYFENVDPELTSRIVSAYNYAFEKKVGIFSKWSTAPILKNSSNYKSYIGNIVFLEGKVSNVHQSGGMWEIYGDWFTIKIREEEYDYFFKDYNLYDLKDKIVRFYGELWDDGEKPIILLRSPNEMVVL</sequence>
<dbReference type="SUPFAM" id="SSF50199">
    <property type="entry name" value="Staphylococcal nuclease"/>
    <property type="match status" value="1"/>
</dbReference>
<reference evidence="2 3" key="1">
    <citation type="submission" date="2015-06" db="EMBL/GenBank/DDBJ databases">
        <title>Genome sequencing of Thermotogales isolates from hydrothermal vents.</title>
        <authorList>
            <person name="Haverkamp T.H."/>
            <person name="Kublanov I.V."/>
            <person name="Nesbo C.L."/>
        </authorList>
    </citation>
    <scope>NUCLEOTIDE SEQUENCE [LARGE SCALE GENOMIC DNA]</scope>
    <source>
        <strain evidence="3">ik275mar</strain>
    </source>
</reference>
<gene>
    <name evidence="2" type="ORF">XJ44_03515</name>
</gene>
<accession>A0ABX3IHT6</accession>
<protein>
    <recommendedName>
        <fullName evidence="1">TNase-like domain-containing protein</fullName>
    </recommendedName>
</protein>
<feature type="domain" description="TNase-like" evidence="1">
    <location>
        <begin position="30"/>
        <end position="161"/>
    </location>
</feature>
<dbReference type="SMART" id="SM00318">
    <property type="entry name" value="SNc"/>
    <property type="match status" value="1"/>
</dbReference>
<dbReference type="RefSeq" id="WP_075665677.1">
    <property type="nucleotide sequence ID" value="NZ_LBFC01000015.1"/>
</dbReference>
<dbReference type="PROSITE" id="PS51257">
    <property type="entry name" value="PROKAR_LIPOPROTEIN"/>
    <property type="match status" value="1"/>
</dbReference>
<keyword evidence="3" id="KW-1185">Reference proteome</keyword>
<dbReference type="Gene3D" id="2.40.50.90">
    <property type="match status" value="1"/>
</dbReference>